<evidence type="ECO:0000256" key="4">
    <source>
        <dbReference type="ARBA" id="ARBA00023134"/>
    </source>
</evidence>
<proteinExistence type="inferred from homology"/>
<name>A7NNY9_ROSCS</name>
<keyword evidence="2" id="KW-0547">Nucleotide-binding</keyword>
<dbReference type="CDD" id="cd00882">
    <property type="entry name" value="Ras_like_GTPase"/>
    <property type="match status" value="1"/>
</dbReference>
<dbReference type="AlphaFoldDB" id="A7NNY9"/>
<evidence type="ECO:0000256" key="1">
    <source>
        <dbReference type="ARBA" id="ARBA00005290"/>
    </source>
</evidence>
<dbReference type="STRING" id="383372.Rcas_3230"/>
<dbReference type="GO" id="GO:0005525">
    <property type="term" value="F:GTP binding"/>
    <property type="evidence" value="ECO:0007669"/>
    <property type="project" value="UniProtKB-KW"/>
</dbReference>
<dbReference type="Gene3D" id="3.40.50.300">
    <property type="entry name" value="P-loop containing nucleotide triphosphate hydrolases"/>
    <property type="match status" value="1"/>
</dbReference>
<dbReference type="GO" id="GO:0016787">
    <property type="term" value="F:hydrolase activity"/>
    <property type="evidence" value="ECO:0007669"/>
    <property type="project" value="UniProtKB-KW"/>
</dbReference>
<keyword evidence="4" id="KW-0342">GTP-binding</keyword>
<dbReference type="RefSeq" id="WP_012121708.1">
    <property type="nucleotide sequence ID" value="NC_009767.1"/>
</dbReference>
<sequence length="177" mass="19664">MQILKIVITGAYAAGKTQFIRTISDIEPVSTDYSVTLEEERALKRETTVALDFGTIAINDRLSLYLFGTPGQERFDFMWEHLAIGALGYVVMVDSCRPAHFAETQRLMARFAEITDAPFVVAANKQDDEAALPPAYVRRRLGVPPEAPVLPCVARDRESVKRVLLSLLHLIAAQVCD</sequence>
<comment type="similarity">
    <text evidence="1">Belongs to the GPN-loop GTPase family.</text>
</comment>
<evidence type="ECO:0000256" key="2">
    <source>
        <dbReference type="ARBA" id="ARBA00022741"/>
    </source>
</evidence>
<dbReference type="InterPro" id="IPR004130">
    <property type="entry name" value="Gpn"/>
</dbReference>
<protein>
    <submittedName>
        <fullName evidence="5">Small GTP-binding protein</fullName>
    </submittedName>
</protein>
<dbReference type="Pfam" id="PF03029">
    <property type="entry name" value="ATP_bind_1"/>
    <property type="match status" value="1"/>
</dbReference>
<dbReference type="PANTHER" id="PTHR42708:SF1">
    <property type="entry name" value="GLIDING MOTILITY PROTEIN MGLA"/>
    <property type="match status" value="1"/>
</dbReference>
<dbReference type="Proteomes" id="UP000000263">
    <property type="component" value="Chromosome"/>
</dbReference>
<dbReference type="SUPFAM" id="SSF52540">
    <property type="entry name" value="P-loop containing nucleoside triphosphate hydrolases"/>
    <property type="match status" value="1"/>
</dbReference>
<dbReference type="PRINTS" id="PR00449">
    <property type="entry name" value="RASTRNSFRMNG"/>
</dbReference>
<accession>A7NNY9</accession>
<dbReference type="OrthoDB" id="4319884at2"/>
<keyword evidence="6" id="KW-1185">Reference proteome</keyword>
<reference evidence="5 6" key="1">
    <citation type="submission" date="2007-08" db="EMBL/GenBank/DDBJ databases">
        <title>Complete sequence of Roseiflexus castenholzii DSM 13941.</title>
        <authorList>
            <consortium name="US DOE Joint Genome Institute"/>
            <person name="Copeland A."/>
            <person name="Lucas S."/>
            <person name="Lapidus A."/>
            <person name="Barry K."/>
            <person name="Glavina del Rio T."/>
            <person name="Dalin E."/>
            <person name="Tice H."/>
            <person name="Pitluck S."/>
            <person name="Thompson L.S."/>
            <person name="Brettin T."/>
            <person name="Bruce D."/>
            <person name="Detter J.C."/>
            <person name="Han C."/>
            <person name="Tapia R."/>
            <person name="Schmutz J."/>
            <person name="Larimer F."/>
            <person name="Land M."/>
            <person name="Hauser L."/>
            <person name="Kyrpides N."/>
            <person name="Mikhailova N."/>
            <person name="Bryant D.A."/>
            <person name="Hanada S."/>
            <person name="Tsukatani Y."/>
            <person name="Richardson P."/>
        </authorList>
    </citation>
    <scope>NUCLEOTIDE SEQUENCE [LARGE SCALE GENOMIC DNA]</scope>
    <source>
        <strain evidence="6">DSM 13941 / HLO8</strain>
    </source>
</reference>
<evidence type="ECO:0000313" key="6">
    <source>
        <dbReference type="Proteomes" id="UP000000263"/>
    </source>
</evidence>
<keyword evidence="3" id="KW-0378">Hydrolase</keyword>
<dbReference type="EMBL" id="CP000804">
    <property type="protein sequence ID" value="ABU59284.1"/>
    <property type="molecule type" value="Genomic_DNA"/>
</dbReference>
<evidence type="ECO:0000313" key="5">
    <source>
        <dbReference type="EMBL" id="ABU59284.1"/>
    </source>
</evidence>
<gene>
    <name evidence="5" type="ordered locus">Rcas_3230</name>
</gene>
<dbReference type="PANTHER" id="PTHR42708">
    <property type="entry name" value="ATP/GTP-BINDING PROTEIN-RELATED"/>
    <property type="match status" value="1"/>
</dbReference>
<dbReference type="InterPro" id="IPR052705">
    <property type="entry name" value="Gliding_Motility_GTPase"/>
</dbReference>
<dbReference type="InterPro" id="IPR027417">
    <property type="entry name" value="P-loop_NTPase"/>
</dbReference>
<dbReference type="eggNOG" id="COG2229">
    <property type="taxonomic scope" value="Bacteria"/>
</dbReference>
<evidence type="ECO:0000256" key="3">
    <source>
        <dbReference type="ARBA" id="ARBA00022801"/>
    </source>
</evidence>
<dbReference type="KEGG" id="rca:Rcas_3230"/>
<organism evidence="5 6">
    <name type="scientific">Roseiflexus castenholzii (strain DSM 13941 / HLO8)</name>
    <dbReference type="NCBI Taxonomy" id="383372"/>
    <lineage>
        <taxon>Bacteria</taxon>
        <taxon>Bacillati</taxon>
        <taxon>Chloroflexota</taxon>
        <taxon>Chloroflexia</taxon>
        <taxon>Chloroflexales</taxon>
        <taxon>Roseiflexineae</taxon>
        <taxon>Roseiflexaceae</taxon>
        <taxon>Roseiflexus</taxon>
    </lineage>
</organism>
<dbReference type="HOGENOM" id="CLU_077970_2_0_0"/>